<keyword evidence="2" id="KW-1185">Reference proteome</keyword>
<name>A0ABS3RAV7_9ACTN</name>
<proteinExistence type="predicted"/>
<sequence length="173" mass="18055">MSDLIAVAYPDVDTAVTVRDRLIDMQRRKLITLGDAAVVEKRPDGKIKLHQIHSTTRAGALWGGVWGGLLGMLFFAPLLGAAVGAAAGAAGGSMTDVGVDDSFMREVGAKLQPGGAVLFLLVISVTPDRVIPQIAEYGGEVMQTSLSNEAEAHLRETLEAAKQAHQPAGASVP</sequence>
<organism evidence="1 2">
    <name type="scientific">Actinomadura nitritigenes</name>
    <dbReference type="NCBI Taxonomy" id="134602"/>
    <lineage>
        <taxon>Bacteria</taxon>
        <taxon>Bacillati</taxon>
        <taxon>Actinomycetota</taxon>
        <taxon>Actinomycetes</taxon>
        <taxon>Streptosporangiales</taxon>
        <taxon>Thermomonosporaceae</taxon>
        <taxon>Actinomadura</taxon>
    </lineage>
</organism>
<accession>A0ABS3RAV7</accession>
<evidence type="ECO:0000313" key="1">
    <source>
        <dbReference type="EMBL" id="MBO2443311.1"/>
    </source>
</evidence>
<gene>
    <name evidence="1" type="ORF">J4557_37890</name>
</gene>
<evidence type="ECO:0000313" key="2">
    <source>
        <dbReference type="Proteomes" id="UP000666915"/>
    </source>
</evidence>
<dbReference type="EMBL" id="JAGEOK010000032">
    <property type="protein sequence ID" value="MBO2443311.1"/>
    <property type="molecule type" value="Genomic_DNA"/>
</dbReference>
<reference evidence="1 2" key="1">
    <citation type="submission" date="2021-03" db="EMBL/GenBank/DDBJ databases">
        <authorList>
            <person name="Kanchanasin P."/>
            <person name="Saeng-In P."/>
            <person name="Phongsopitanun W."/>
            <person name="Yuki M."/>
            <person name="Kudo T."/>
            <person name="Ohkuma M."/>
            <person name="Tanasupawat S."/>
        </authorList>
    </citation>
    <scope>NUCLEOTIDE SEQUENCE [LARGE SCALE GENOMIC DNA]</scope>
    <source>
        <strain evidence="1 2">L46</strain>
    </source>
</reference>
<dbReference type="Pfam" id="PF06897">
    <property type="entry name" value="DUF1269"/>
    <property type="match status" value="1"/>
</dbReference>
<comment type="caution">
    <text evidence="1">The sequence shown here is derived from an EMBL/GenBank/DDBJ whole genome shotgun (WGS) entry which is preliminary data.</text>
</comment>
<dbReference type="Proteomes" id="UP000666915">
    <property type="component" value="Unassembled WGS sequence"/>
</dbReference>
<dbReference type="RefSeq" id="WP_208271625.1">
    <property type="nucleotide sequence ID" value="NZ_BAAAGM010000054.1"/>
</dbReference>
<dbReference type="InterPro" id="IPR009200">
    <property type="entry name" value="DUF1269_membrane"/>
</dbReference>
<protein>
    <submittedName>
        <fullName evidence="1">DUF1269 domain-containing protein</fullName>
    </submittedName>
</protein>